<name>A0AAW6P6J9_9PSED</name>
<feature type="region of interest" description="Disordered" evidence="1">
    <location>
        <begin position="102"/>
        <end position="128"/>
    </location>
</feature>
<dbReference type="AlphaFoldDB" id="A0AAW6P6J9"/>
<accession>A0AAW6P6J9</accession>
<dbReference type="Proteomes" id="UP001220662">
    <property type="component" value="Unassembled WGS sequence"/>
</dbReference>
<sequence length="128" mass="14914">MTIKSVYIDNNVWDFLLDRKMDLSIELPPNHYCLCMTREAEFEIPPIPESKADLKFFIQETIRKCVKTVPLFGFYDESLPADEQGMVDLIRAALRALKNWTSLPNKGSRSETGRRRKRSCTPTRQMSR</sequence>
<dbReference type="RefSeq" id="WP_276214478.1">
    <property type="nucleotide sequence ID" value="NZ_JARJLR010000207.1"/>
</dbReference>
<reference evidence="2" key="1">
    <citation type="submission" date="2023-03" db="EMBL/GenBank/DDBJ databases">
        <title>Draft assemblies of triclosan tolerant bacteria isolated from returned activated sludge.</title>
        <authorList>
            <person name="Van Hamelsveld S."/>
        </authorList>
    </citation>
    <scope>NUCLEOTIDE SEQUENCE</scope>
    <source>
        <strain evidence="2">GW210015_S63</strain>
    </source>
</reference>
<evidence type="ECO:0000313" key="3">
    <source>
        <dbReference type="Proteomes" id="UP001220662"/>
    </source>
</evidence>
<dbReference type="EMBL" id="JARJLR010000207">
    <property type="protein sequence ID" value="MDF3842300.1"/>
    <property type="molecule type" value="Genomic_DNA"/>
</dbReference>
<protein>
    <submittedName>
        <fullName evidence="2">Uncharacterized protein</fullName>
    </submittedName>
</protein>
<comment type="caution">
    <text evidence="2">The sequence shown here is derived from an EMBL/GenBank/DDBJ whole genome shotgun (WGS) entry which is preliminary data.</text>
</comment>
<evidence type="ECO:0000256" key="1">
    <source>
        <dbReference type="SAM" id="MobiDB-lite"/>
    </source>
</evidence>
<organism evidence="2 3">
    <name type="scientific">Pseudomonas citronellolis</name>
    <dbReference type="NCBI Taxonomy" id="53408"/>
    <lineage>
        <taxon>Bacteria</taxon>
        <taxon>Pseudomonadati</taxon>
        <taxon>Pseudomonadota</taxon>
        <taxon>Gammaproteobacteria</taxon>
        <taxon>Pseudomonadales</taxon>
        <taxon>Pseudomonadaceae</taxon>
        <taxon>Pseudomonas</taxon>
    </lineage>
</organism>
<evidence type="ECO:0000313" key="2">
    <source>
        <dbReference type="EMBL" id="MDF3842300.1"/>
    </source>
</evidence>
<gene>
    <name evidence="2" type="ORF">P3W55_11345</name>
</gene>
<proteinExistence type="predicted"/>